<dbReference type="InterPro" id="IPR016162">
    <property type="entry name" value="Ald_DH_N"/>
</dbReference>
<dbReference type="InterPro" id="IPR016160">
    <property type="entry name" value="Ald_DH_CS_CYS"/>
</dbReference>
<dbReference type="PANTHER" id="PTHR43217:SF1">
    <property type="entry name" value="SUCCINATE SEMIALDEHYDE DEHYDROGENASE [NAD(P)+] SAD"/>
    <property type="match status" value="1"/>
</dbReference>
<evidence type="ECO:0000259" key="2">
    <source>
        <dbReference type="Pfam" id="PF00171"/>
    </source>
</evidence>
<evidence type="ECO:0000313" key="3">
    <source>
        <dbReference type="EMBL" id="OQS42082.1"/>
    </source>
</evidence>
<dbReference type="InterPro" id="IPR016163">
    <property type="entry name" value="Ald_DH_C"/>
</dbReference>
<keyword evidence="1" id="KW-0560">Oxidoreductase</keyword>
<dbReference type="SUPFAM" id="SSF53720">
    <property type="entry name" value="ALDH-like"/>
    <property type="match status" value="1"/>
</dbReference>
<dbReference type="Pfam" id="PF00171">
    <property type="entry name" value="Aldedh"/>
    <property type="match status" value="1"/>
</dbReference>
<dbReference type="PANTHER" id="PTHR43217">
    <property type="entry name" value="SUCCINATE SEMIALDEHYDE DEHYDROGENASE [NAD(P)+] SAD"/>
    <property type="match status" value="1"/>
</dbReference>
<dbReference type="GO" id="GO:0004777">
    <property type="term" value="F:succinate-semialdehyde dehydrogenase (NAD+) activity"/>
    <property type="evidence" value="ECO:0007669"/>
    <property type="project" value="TreeGrafter"/>
</dbReference>
<organism evidence="3 4">
    <name type="scientific">Chromobacterium haemolyticum</name>
    <dbReference type="NCBI Taxonomy" id="394935"/>
    <lineage>
        <taxon>Bacteria</taxon>
        <taxon>Pseudomonadati</taxon>
        <taxon>Pseudomonadota</taxon>
        <taxon>Betaproteobacteria</taxon>
        <taxon>Neisseriales</taxon>
        <taxon>Chromobacteriaceae</taxon>
        <taxon>Chromobacterium</taxon>
    </lineage>
</organism>
<sequence>MTAFTSCNPATGEVVYTRAAWPEAQLSIALAQLREAQRHWRELSVAERAAQLLRLADQLQAHREELAGLVTLEVGKRTAECLAEIDKSAQLIRYYAQLAPELLASLDIPTQASRSGVAFEPLGTVLAVMPWNYPIWQVLRFAVPALMAGNACLVKPAPSVPQSTQRLLELARASGLSVLDVAWIDHDQVEEAIRQCDAVAFTGSTQTGRAIAALAGRHLKKTVLELGGSNPFIVLADADVAAAAQDAANSRFRDAGQSCNAAKRMIVVPEIAEAFIDAFCAEAAKLRAGDPRHPATTLSPLTRADLREALHAQVLDAVAHGAELRLGGQMPASPGFFYPATVLDRVNPDCRVYHEEVFGPVAGILRARDEADALRLANDTPFGLGASIYSADKERAWALARQIEAGSVFINRHTSSDLRLPFGGVKSSGYGRELSEFGLYEFVNVKTYWQK</sequence>
<evidence type="ECO:0000256" key="1">
    <source>
        <dbReference type="ARBA" id="ARBA00023002"/>
    </source>
</evidence>
<dbReference type="InterPro" id="IPR015590">
    <property type="entry name" value="Aldehyde_DH_dom"/>
</dbReference>
<dbReference type="InterPro" id="IPR047110">
    <property type="entry name" value="GABD/Sad-like"/>
</dbReference>
<comment type="caution">
    <text evidence="3">The sequence shown here is derived from an EMBL/GenBank/DDBJ whole genome shotgun (WGS) entry which is preliminary data.</text>
</comment>
<dbReference type="AlphaFoldDB" id="A0A1W0D5F1"/>
<gene>
    <name evidence="3" type="ORF">B0T45_07610</name>
</gene>
<dbReference type="FunFam" id="3.40.309.10:FF:000010">
    <property type="entry name" value="Gamma-aminobutyraldehyde dehydrogenase"/>
    <property type="match status" value="1"/>
</dbReference>
<proteinExistence type="predicted"/>
<dbReference type="Gene3D" id="3.40.309.10">
    <property type="entry name" value="Aldehyde Dehydrogenase, Chain A, domain 2"/>
    <property type="match status" value="1"/>
</dbReference>
<feature type="domain" description="Aldehyde dehydrogenase" evidence="2">
    <location>
        <begin position="4"/>
        <end position="447"/>
    </location>
</feature>
<reference evidence="3 4" key="1">
    <citation type="submission" date="2017-02" db="EMBL/GenBank/DDBJ databases">
        <title>Chromobacterium haemolyticum H5244.</title>
        <authorList>
            <person name="Gulvik C.A."/>
        </authorList>
    </citation>
    <scope>NUCLEOTIDE SEQUENCE [LARGE SCALE GENOMIC DNA]</scope>
    <source>
        <strain evidence="3 4">H5244</strain>
    </source>
</reference>
<dbReference type="Gene3D" id="3.40.605.10">
    <property type="entry name" value="Aldehyde Dehydrogenase, Chain A, domain 1"/>
    <property type="match status" value="1"/>
</dbReference>
<dbReference type="RefSeq" id="WP_081555081.1">
    <property type="nucleotide sequence ID" value="NZ_CP109905.1"/>
</dbReference>
<dbReference type="PROSITE" id="PS00070">
    <property type="entry name" value="ALDEHYDE_DEHYDR_CYS"/>
    <property type="match status" value="1"/>
</dbReference>
<dbReference type="InterPro" id="IPR016161">
    <property type="entry name" value="Ald_DH/histidinol_DH"/>
</dbReference>
<dbReference type="Proteomes" id="UP000192721">
    <property type="component" value="Unassembled WGS sequence"/>
</dbReference>
<protein>
    <submittedName>
        <fullName evidence="3">Aldehyde dehydrogenase</fullName>
    </submittedName>
</protein>
<evidence type="ECO:0000313" key="4">
    <source>
        <dbReference type="Proteomes" id="UP000192721"/>
    </source>
</evidence>
<name>A0A1W0D5F1_9NEIS</name>
<dbReference type="EMBL" id="MUKV01000006">
    <property type="protein sequence ID" value="OQS42082.1"/>
    <property type="molecule type" value="Genomic_DNA"/>
</dbReference>
<accession>A0A1W0D5F1</accession>